<comment type="catalytic activity">
    <reaction evidence="1">
        <text>Endohydrolysis of (1-&gt;4)-beta-D-glucosidic linkages in cellulose, lichenin and cereal beta-D-glucans.</text>
        <dbReference type="EC" id="3.2.1.4"/>
    </reaction>
</comment>
<name>A0A8S9SAV7_BRACR</name>
<dbReference type="SUPFAM" id="SSF48208">
    <property type="entry name" value="Six-hairpin glycosidases"/>
    <property type="match status" value="1"/>
</dbReference>
<keyword evidence="4" id="KW-0378">Hydrolase</keyword>
<proteinExistence type="inferred from homology"/>
<reference evidence="10" key="1">
    <citation type="submission" date="2019-12" db="EMBL/GenBank/DDBJ databases">
        <title>Genome sequencing and annotation of Brassica cretica.</title>
        <authorList>
            <person name="Studholme D.J."/>
            <person name="Sarris P."/>
        </authorList>
    </citation>
    <scope>NUCLEOTIDE SEQUENCE</scope>
    <source>
        <strain evidence="10">PFS-109/04</strain>
        <tissue evidence="10">Leaf</tissue>
    </source>
</reference>
<protein>
    <recommendedName>
        <fullName evidence="3">cellulase</fullName>
        <ecNumber evidence="3">3.2.1.4</ecNumber>
    </recommendedName>
</protein>
<evidence type="ECO:0000256" key="1">
    <source>
        <dbReference type="ARBA" id="ARBA00000966"/>
    </source>
</evidence>
<evidence type="ECO:0000256" key="8">
    <source>
        <dbReference type="ARBA" id="ARBA00023326"/>
    </source>
</evidence>
<keyword evidence="8" id="KW-0624">Polysaccharide degradation</keyword>
<dbReference type="EC" id="3.2.1.4" evidence="3"/>
<evidence type="ECO:0000313" key="11">
    <source>
        <dbReference type="Proteomes" id="UP000712600"/>
    </source>
</evidence>
<dbReference type="InterPro" id="IPR012341">
    <property type="entry name" value="6hp_glycosidase-like_sf"/>
</dbReference>
<keyword evidence="7" id="KW-0326">Glycosidase</keyword>
<feature type="domain" description="Glycoside hydrolase family 9" evidence="9">
    <location>
        <begin position="69"/>
        <end position="177"/>
    </location>
</feature>
<comment type="similarity">
    <text evidence="2">Belongs to the glycosyl hydrolase 9 (cellulase E) family.</text>
</comment>
<sequence>MPCEMLQSPSLKISYDEEETQTVSADVGAQVGKSKSFKSRAQIANQLSLVELERKDRAVDSTGRDQAREFCRDQASGKLPEGNNVSWRGDSCLNDGKFPGSSYPHLAGGYYDAGGSIKSNFPMSFSMTMLSWSVIEYSTKYQVAGELNHVKGLIKWGTDYLLNNFNSSSDTVFEMVSQE</sequence>
<dbReference type="Gene3D" id="1.50.10.10">
    <property type="match status" value="1"/>
</dbReference>
<evidence type="ECO:0000256" key="7">
    <source>
        <dbReference type="ARBA" id="ARBA00023295"/>
    </source>
</evidence>
<dbReference type="Proteomes" id="UP000712600">
    <property type="component" value="Unassembled WGS sequence"/>
</dbReference>
<dbReference type="GO" id="GO:0030245">
    <property type="term" value="P:cellulose catabolic process"/>
    <property type="evidence" value="ECO:0007669"/>
    <property type="project" value="UniProtKB-KW"/>
</dbReference>
<keyword evidence="5" id="KW-0136">Cellulose degradation</keyword>
<dbReference type="GO" id="GO:0008810">
    <property type="term" value="F:cellulase activity"/>
    <property type="evidence" value="ECO:0007669"/>
    <property type="project" value="UniProtKB-EC"/>
</dbReference>
<gene>
    <name evidence="10" type="ORF">F2Q69_00027931</name>
</gene>
<evidence type="ECO:0000256" key="6">
    <source>
        <dbReference type="ARBA" id="ARBA00023277"/>
    </source>
</evidence>
<accession>A0A8S9SAV7</accession>
<dbReference type="EMBL" id="QGKX02000088">
    <property type="protein sequence ID" value="KAF3589933.1"/>
    <property type="molecule type" value="Genomic_DNA"/>
</dbReference>
<evidence type="ECO:0000313" key="10">
    <source>
        <dbReference type="EMBL" id="KAF3589933.1"/>
    </source>
</evidence>
<evidence type="ECO:0000256" key="5">
    <source>
        <dbReference type="ARBA" id="ARBA00023001"/>
    </source>
</evidence>
<evidence type="ECO:0000259" key="9">
    <source>
        <dbReference type="Pfam" id="PF00759"/>
    </source>
</evidence>
<dbReference type="Pfam" id="PF00759">
    <property type="entry name" value="Glyco_hydro_9"/>
    <property type="match status" value="1"/>
</dbReference>
<comment type="caution">
    <text evidence="10">The sequence shown here is derived from an EMBL/GenBank/DDBJ whole genome shotgun (WGS) entry which is preliminary data.</text>
</comment>
<evidence type="ECO:0000256" key="3">
    <source>
        <dbReference type="ARBA" id="ARBA00012601"/>
    </source>
</evidence>
<keyword evidence="6" id="KW-0119">Carbohydrate metabolism</keyword>
<dbReference type="AlphaFoldDB" id="A0A8S9SAV7"/>
<dbReference type="InterPro" id="IPR008928">
    <property type="entry name" value="6-hairpin_glycosidase_sf"/>
</dbReference>
<evidence type="ECO:0000256" key="4">
    <source>
        <dbReference type="ARBA" id="ARBA00022801"/>
    </source>
</evidence>
<evidence type="ECO:0000256" key="2">
    <source>
        <dbReference type="ARBA" id="ARBA00007072"/>
    </source>
</evidence>
<dbReference type="InterPro" id="IPR001701">
    <property type="entry name" value="Glyco_hydro_9"/>
</dbReference>
<organism evidence="10 11">
    <name type="scientific">Brassica cretica</name>
    <name type="common">Mustard</name>
    <dbReference type="NCBI Taxonomy" id="69181"/>
    <lineage>
        <taxon>Eukaryota</taxon>
        <taxon>Viridiplantae</taxon>
        <taxon>Streptophyta</taxon>
        <taxon>Embryophyta</taxon>
        <taxon>Tracheophyta</taxon>
        <taxon>Spermatophyta</taxon>
        <taxon>Magnoliopsida</taxon>
        <taxon>eudicotyledons</taxon>
        <taxon>Gunneridae</taxon>
        <taxon>Pentapetalae</taxon>
        <taxon>rosids</taxon>
        <taxon>malvids</taxon>
        <taxon>Brassicales</taxon>
        <taxon>Brassicaceae</taxon>
        <taxon>Brassiceae</taxon>
        <taxon>Brassica</taxon>
    </lineage>
</organism>
<dbReference type="PANTHER" id="PTHR22298">
    <property type="entry name" value="ENDO-1,4-BETA-GLUCANASE"/>
    <property type="match status" value="1"/>
</dbReference>